<dbReference type="EMBL" id="JAAKZY010000100">
    <property type="protein sequence ID" value="NGO11306.1"/>
    <property type="molecule type" value="Genomic_DNA"/>
</dbReference>
<dbReference type="InterPro" id="IPR002347">
    <property type="entry name" value="SDR_fam"/>
</dbReference>
<dbReference type="PROSITE" id="PS00061">
    <property type="entry name" value="ADH_SHORT"/>
    <property type="match status" value="1"/>
</dbReference>
<dbReference type="SUPFAM" id="SSF51735">
    <property type="entry name" value="NAD(P)-binding Rossmann-fold domains"/>
    <property type="match status" value="1"/>
</dbReference>
<evidence type="ECO:0000256" key="2">
    <source>
        <dbReference type="ARBA" id="ARBA00023002"/>
    </source>
</evidence>
<proteinExistence type="inferred from homology"/>
<dbReference type="CDD" id="cd05233">
    <property type="entry name" value="SDR_c"/>
    <property type="match status" value="1"/>
</dbReference>
<name>A0A6G4VB71_9ACTN</name>
<dbReference type="Proteomes" id="UP000472335">
    <property type="component" value="Unassembled WGS sequence"/>
</dbReference>
<comment type="similarity">
    <text evidence="1">Belongs to the short-chain dehydrogenases/reductases (SDR) family.</text>
</comment>
<comment type="caution">
    <text evidence="3">The sequence shown here is derived from an EMBL/GenBank/DDBJ whole genome shotgun (WGS) entry which is preliminary data.</text>
</comment>
<dbReference type="AlphaFoldDB" id="A0A6G4VB71"/>
<keyword evidence="2" id="KW-0560">Oxidoreductase</keyword>
<reference evidence="3 4" key="1">
    <citation type="submission" date="2020-02" db="EMBL/GenBank/DDBJ databases">
        <title>Whole-genome analyses of novel actinobacteria.</title>
        <authorList>
            <person name="Sahin N."/>
            <person name="Gencbay T."/>
        </authorList>
    </citation>
    <scope>NUCLEOTIDE SEQUENCE [LARGE SCALE GENOMIC DNA]</scope>
    <source>
        <strain evidence="3 4">HC44</strain>
    </source>
</reference>
<dbReference type="InterPro" id="IPR020904">
    <property type="entry name" value="Sc_DH/Rdtase_CS"/>
</dbReference>
<accession>A0A6G4VB71</accession>
<dbReference type="RefSeq" id="WP_165263673.1">
    <property type="nucleotide sequence ID" value="NZ_JAAKZY010000100.1"/>
</dbReference>
<gene>
    <name evidence="3" type="ORF">G5C60_27810</name>
</gene>
<evidence type="ECO:0000313" key="4">
    <source>
        <dbReference type="Proteomes" id="UP000472335"/>
    </source>
</evidence>
<protein>
    <submittedName>
        <fullName evidence="3">SDR family oxidoreductase</fullName>
    </submittedName>
</protein>
<dbReference type="Gene3D" id="3.40.50.720">
    <property type="entry name" value="NAD(P)-binding Rossmann-like Domain"/>
    <property type="match status" value="1"/>
</dbReference>
<dbReference type="InterPro" id="IPR036291">
    <property type="entry name" value="NAD(P)-bd_dom_sf"/>
</dbReference>
<keyword evidence="4" id="KW-1185">Reference proteome</keyword>
<sequence>MKRLLVAGARGGIGAACVNAARAAGAQVFEADRDTYDVTVSAGADAAVARAAEALDGLDGIVHAVGMSGRRLGDGPVDECSDEAWSEVHRVDLDSVFFLLRAGIRQLSRAGGSGGSIVVIGSALATTLDEDFLTAAYASAKGALVPLVRSAAFTGAPKGVRVNMVAAGLVDTPMAARAMRDPAIQDRMPRLMPLGARACSPEEIADTAMWLLSDASSRTTGAVVPVDGGWHLR</sequence>
<dbReference type="PRINTS" id="PR00081">
    <property type="entry name" value="GDHRDH"/>
</dbReference>
<dbReference type="GO" id="GO:0016491">
    <property type="term" value="F:oxidoreductase activity"/>
    <property type="evidence" value="ECO:0007669"/>
    <property type="project" value="UniProtKB-KW"/>
</dbReference>
<evidence type="ECO:0000256" key="1">
    <source>
        <dbReference type="ARBA" id="ARBA00006484"/>
    </source>
</evidence>
<dbReference type="Pfam" id="PF13561">
    <property type="entry name" value="adh_short_C2"/>
    <property type="match status" value="1"/>
</dbReference>
<organism evidence="3 4">
    <name type="scientific">Streptomyces scabichelini</name>
    <dbReference type="NCBI Taxonomy" id="2711217"/>
    <lineage>
        <taxon>Bacteria</taxon>
        <taxon>Bacillati</taxon>
        <taxon>Actinomycetota</taxon>
        <taxon>Actinomycetes</taxon>
        <taxon>Kitasatosporales</taxon>
        <taxon>Streptomycetaceae</taxon>
        <taxon>Streptomyces</taxon>
    </lineage>
</organism>
<dbReference type="PANTHER" id="PTHR24321:SF8">
    <property type="entry name" value="ESTRADIOL 17-BETA-DEHYDROGENASE 8-RELATED"/>
    <property type="match status" value="1"/>
</dbReference>
<evidence type="ECO:0000313" key="3">
    <source>
        <dbReference type="EMBL" id="NGO11306.1"/>
    </source>
</evidence>
<dbReference type="PANTHER" id="PTHR24321">
    <property type="entry name" value="DEHYDROGENASES, SHORT CHAIN"/>
    <property type="match status" value="1"/>
</dbReference>